<comment type="caution">
    <text evidence="1">The sequence shown here is derived from an EMBL/GenBank/DDBJ whole genome shotgun (WGS) entry which is preliminary data.</text>
</comment>
<dbReference type="AlphaFoldDB" id="A0A8X6YHL3"/>
<keyword evidence="2" id="KW-1185">Reference proteome</keyword>
<dbReference type="Proteomes" id="UP000886998">
    <property type="component" value="Unassembled WGS sequence"/>
</dbReference>
<evidence type="ECO:0000313" key="2">
    <source>
        <dbReference type="Proteomes" id="UP000886998"/>
    </source>
</evidence>
<accession>A0A8X6YHL3</accession>
<protein>
    <submittedName>
        <fullName evidence="1">Uncharacterized protein</fullName>
    </submittedName>
</protein>
<name>A0A8X6YHL3_9ARAC</name>
<proteinExistence type="predicted"/>
<feature type="non-terminal residue" evidence="1">
    <location>
        <position position="40"/>
    </location>
</feature>
<sequence length="40" mass="4323">MVSTLDSESSDPSSNLGGTLRFATDGIETYHNIYISNSEL</sequence>
<organism evidence="1 2">
    <name type="scientific">Trichonephila inaurata madagascariensis</name>
    <dbReference type="NCBI Taxonomy" id="2747483"/>
    <lineage>
        <taxon>Eukaryota</taxon>
        <taxon>Metazoa</taxon>
        <taxon>Ecdysozoa</taxon>
        <taxon>Arthropoda</taxon>
        <taxon>Chelicerata</taxon>
        <taxon>Arachnida</taxon>
        <taxon>Araneae</taxon>
        <taxon>Araneomorphae</taxon>
        <taxon>Entelegynae</taxon>
        <taxon>Araneoidea</taxon>
        <taxon>Nephilidae</taxon>
        <taxon>Trichonephila</taxon>
        <taxon>Trichonephila inaurata</taxon>
    </lineage>
</organism>
<dbReference type="EMBL" id="BMAV01019820">
    <property type="protein sequence ID" value="GFY73076.1"/>
    <property type="molecule type" value="Genomic_DNA"/>
</dbReference>
<evidence type="ECO:0000313" key="1">
    <source>
        <dbReference type="EMBL" id="GFY73076.1"/>
    </source>
</evidence>
<gene>
    <name evidence="1" type="ORF">TNIN_470221</name>
</gene>
<reference evidence="1" key="1">
    <citation type="submission" date="2020-08" db="EMBL/GenBank/DDBJ databases">
        <title>Multicomponent nature underlies the extraordinary mechanical properties of spider dragline silk.</title>
        <authorList>
            <person name="Kono N."/>
            <person name="Nakamura H."/>
            <person name="Mori M."/>
            <person name="Yoshida Y."/>
            <person name="Ohtoshi R."/>
            <person name="Malay A.D."/>
            <person name="Moran D.A.P."/>
            <person name="Tomita M."/>
            <person name="Numata K."/>
            <person name="Arakawa K."/>
        </authorList>
    </citation>
    <scope>NUCLEOTIDE SEQUENCE</scope>
</reference>